<protein>
    <submittedName>
        <fullName evidence="1">9486_t:CDS:1</fullName>
    </submittedName>
</protein>
<proteinExistence type="predicted"/>
<sequence>MRKKYEMTMAQQYVSRAGIPFADDPCDLEDVLIQIVLTVVMLNIMEKFINTAEGHVLTNVLHLESDNNDYH</sequence>
<gene>
    <name evidence="1" type="ORF">RFULGI_LOCUS11222</name>
</gene>
<reference evidence="1" key="1">
    <citation type="submission" date="2021-06" db="EMBL/GenBank/DDBJ databases">
        <authorList>
            <person name="Kallberg Y."/>
            <person name="Tangrot J."/>
            <person name="Rosling A."/>
        </authorList>
    </citation>
    <scope>NUCLEOTIDE SEQUENCE</scope>
    <source>
        <strain evidence="1">IN212</strain>
    </source>
</reference>
<name>A0A9N9I287_9GLOM</name>
<feature type="non-terminal residue" evidence="1">
    <location>
        <position position="71"/>
    </location>
</feature>
<accession>A0A9N9I287</accession>
<evidence type="ECO:0000313" key="1">
    <source>
        <dbReference type="EMBL" id="CAG8717144.1"/>
    </source>
</evidence>
<comment type="caution">
    <text evidence="1">The sequence shown here is derived from an EMBL/GenBank/DDBJ whole genome shotgun (WGS) entry which is preliminary data.</text>
</comment>
<organism evidence="1 2">
    <name type="scientific">Racocetra fulgida</name>
    <dbReference type="NCBI Taxonomy" id="60492"/>
    <lineage>
        <taxon>Eukaryota</taxon>
        <taxon>Fungi</taxon>
        <taxon>Fungi incertae sedis</taxon>
        <taxon>Mucoromycota</taxon>
        <taxon>Glomeromycotina</taxon>
        <taxon>Glomeromycetes</taxon>
        <taxon>Diversisporales</taxon>
        <taxon>Gigasporaceae</taxon>
        <taxon>Racocetra</taxon>
    </lineage>
</organism>
<evidence type="ECO:0000313" key="2">
    <source>
        <dbReference type="Proteomes" id="UP000789396"/>
    </source>
</evidence>
<keyword evidence="2" id="KW-1185">Reference proteome</keyword>
<dbReference type="Proteomes" id="UP000789396">
    <property type="component" value="Unassembled WGS sequence"/>
</dbReference>
<dbReference type="AlphaFoldDB" id="A0A9N9I287"/>
<dbReference type="EMBL" id="CAJVPZ010023882">
    <property type="protein sequence ID" value="CAG8717144.1"/>
    <property type="molecule type" value="Genomic_DNA"/>
</dbReference>